<keyword evidence="9" id="KW-1185">Reference proteome</keyword>
<dbReference type="SUPFAM" id="SSF51905">
    <property type="entry name" value="FAD/NAD(P)-binding domain"/>
    <property type="match status" value="1"/>
</dbReference>
<dbReference type="Gene3D" id="3.30.410.40">
    <property type="match status" value="1"/>
</dbReference>
<dbReference type="EMBL" id="JANRHA010000006">
    <property type="protein sequence ID" value="MDG3014952.1"/>
    <property type="molecule type" value="Genomic_DNA"/>
</dbReference>
<evidence type="ECO:0000256" key="1">
    <source>
        <dbReference type="ARBA" id="ARBA00001974"/>
    </source>
</evidence>
<accession>A0A9X4M2C1</accession>
<comment type="cofactor">
    <cofactor evidence="1 5">
        <name>FAD</name>
        <dbReference type="ChEBI" id="CHEBI:57692"/>
    </cofactor>
</comment>
<evidence type="ECO:0000256" key="3">
    <source>
        <dbReference type="ARBA" id="ARBA00022630"/>
    </source>
</evidence>
<dbReference type="GO" id="GO:0016614">
    <property type="term" value="F:oxidoreductase activity, acting on CH-OH group of donors"/>
    <property type="evidence" value="ECO:0007669"/>
    <property type="project" value="InterPro"/>
</dbReference>
<dbReference type="InterPro" id="IPR007867">
    <property type="entry name" value="GMC_OxRtase_C"/>
</dbReference>
<keyword evidence="8" id="KW-0560">Oxidoreductase</keyword>
<dbReference type="Proteomes" id="UP001152755">
    <property type="component" value="Unassembled WGS sequence"/>
</dbReference>
<keyword evidence="4 5" id="KW-0274">FAD</keyword>
<protein>
    <submittedName>
        <fullName evidence="8">Mycofactocin system GMC family oxidoreductase MftG</fullName>
        <ecNumber evidence="8">1.-.-.-</ecNumber>
    </submittedName>
</protein>
<proteinExistence type="inferred from homology"/>
<keyword evidence="3" id="KW-0285">Flavoprotein</keyword>
<dbReference type="InterPro" id="IPR000172">
    <property type="entry name" value="GMC_OxRdtase_N"/>
</dbReference>
<feature type="domain" description="Glucose-methanol-choline oxidoreductase N-terminal" evidence="6">
    <location>
        <begin position="7"/>
        <end position="296"/>
    </location>
</feature>
<evidence type="ECO:0000256" key="5">
    <source>
        <dbReference type="PIRSR" id="PIRSR000137-2"/>
    </source>
</evidence>
<evidence type="ECO:0000259" key="6">
    <source>
        <dbReference type="Pfam" id="PF00732"/>
    </source>
</evidence>
<dbReference type="SUPFAM" id="SSF54373">
    <property type="entry name" value="FAD-linked reductases, C-terminal domain"/>
    <property type="match status" value="1"/>
</dbReference>
<dbReference type="RefSeq" id="WP_277833969.1">
    <property type="nucleotide sequence ID" value="NZ_JAAIVF010000005.1"/>
</dbReference>
<evidence type="ECO:0000256" key="2">
    <source>
        <dbReference type="ARBA" id="ARBA00010790"/>
    </source>
</evidence>
<dbReference type="NCBIfam" id="TIGR03970">
    <property type="entry name" value="Rv0697"/>
    <property type="match status" value="1"/>
</dbReference>
<dbReference type="PANTHER" id="PTHR11552">
    <property type="entry name" value="GLUCOSE-METHANOL-CHOLINE GMC OXIDOREDUCTASE"/>
    <property type="match status" value="1"/>
</dbReference>
<dbReference type="PIRSF" id="PIRSF000137">
    <property type="entry name" value="Alcohol_oxidase"/>
    <property type="match status" value="1"/>
</dbReference>
<comment type="similarity">
    <text evidence="2">Belongs to the GMC oxidoreductase family.</text>
</comment>
<comment type="caution">
    <text evidence="8">The sequence shown here is derived from an EMBL/GenBank/DDBJ whole genome shotgun (WGS) entry which is preliminary data.</text>
</comment>
<feature type="domain" description="Glucose-methanol-choline oxidoreductase C-terminal" evidence="7">
    <location>
        <begin position="356"/>
        <end position="483"/>
    </location>
</feature>
<organism evidence="8 9">
    <name type="scientific">Speluncibacter jeojiensis</name>
    <dbReference type="NCBI Taxonomy" id="2710754"/>
    <lineage>
        <taxon>Bacteria</taxon>
        <taxon>Bacillati</taxon>
        <taxon>Actinomycetota</taxon>
        <taxon>Actinomycetes</taxon>
        <taxon>Mycobacteriales</taxon>
        <taxon>Speluncibacteraceae</taxon>
        <taxon>Speluncibacter</taxon>
    </lineage>
</organism>
<dbReference type="Gene3D" id="3.50.50.60">
    <property type="entry name" value="FAD/NAD(P)-binding domain"/>
    <property type="match status" value="1"/>
</dbReference>
<evidence type="ECO:0000259" key="7">
    <source>
        <dbReference type="Pfam" id="PF05199"/>
    </source>
</evidence>
<evidence type="ECO:0000313" key="8">
    <source>
        <dbReference type="EMBL" id="MDG3014952.1"/>
    </source>
</evidence>
<evidence type="ECO:0000256" key="4">
    <source>
        <dbReference type="ARBA" id="ARBA00022827"/>
    </source>
</evidence>
<sequence>MAGSSADVVIVGGGSCGAVLAARLSTDPDRRVLLLDAGDGYVAAEGIPPRLLDLGVLPVGEGEPATWRYDGHLTDARRVPVMRGFGLGGSGAVNGGYFVRATRADLAAWDSDLWTYDAALPYFCRSETDLDHRGPRHGDSGPIPVHRDPPDRRHPISAAFHDAALDAGFPAEPDKNDSAAAGIGPVPLNARDGVRVNTALAYLLPVRSRHNLEIRGHTRVLRVLLDGDRAVGVQVERAGTVETIPAGTVVLCSGGVGSPLLLMRSGIGPADELRGVGIAPLHELSGVGRGFSDHPEIAVPYRYRDGAMHRPGTPVLQVCLNVGDEYELRPYTASFTDLVAGSPAMPPQLGVALMNPASRGEITLDPADPQGLPRVRYRYLELETDRRSARHGLDLALDLLAAPQLRALAQPLDVDRTDDWISAHLGTSQHLSGSCRMGPDPDAGAVVDERCRVHGLEGLAVVDTSVIPRVPSRGPHATAVMLAERAAELL</sequence>
<dbReference type="InterPro" id="IPR012132">
    <property type="entry name" value="GMC_OxRdtase"/>
</dbReference>
<dbReference type="AlphaFoldDB" id="A0A9X4M2C1"/>
<dbReference type="GO" id="GO:0050660">
    <property type="term" value="F:flavin adenine dinucleotide binding"/>
    <property type="evidence" value="ECO:0007669"/>
    <property type="project" value="InterPro"/>
</dbReference>
<dbReference type="InterPro" id="IPR023978">
    <property type="entry name" value="GMC_oxidoreductase_bact"/>
</dbReference>
<dbReference type="InterPro" id="IPR036188">
    <property type="entry name" value="FAD/NAD-bd_sf"/>
</dbReference>
<dbReference type="PANTHER" id="PTHR11552:SF147">
    <property type="entry name" value="CHOLINE DEHYDROGENASE, MITOCHONDRIAL"/>
    <property type="match status" value="1"/>
</dbReference>
<evidence type="ECO:0000313" key="9">
    <source>
        <dbReference type="Proteomes" id="UP001152755"/>
    </source>
</evidence>
<name>A0A9X4M2C1_9ACTN</name>
<feature type="binding site" evidence="5">
    <location>
        <position position="220"/>
    </location>
    <ligand>
        <name>FAD</name>
        <dbReference type="ChEBI" id="CHEBI:57692"/>
    </ligand>
</feature>
<reference evidence="8" key="1">
    <citation type="submission" date="2022-08" db="EMBL/GenBank/DDBJ databases">
        <title>Genome analysis of Corynebacteriales strain.</title>
        <authorList>
            <person name="Lee S.D."/>
        </authorList>
    </citation>
    <scope>NUCLEOTIDE SEQUENCE</scope>
    <source>
        <strain evidence="8">D3-21</strain>
    </source>
</reference>
<gene>
    <name evidence="8" type="primary">mftG</name>
    <name evidence="8" type="ORF">NVS88_10320</name>
</gene>
<dbReference type="EC" id="1.-.-.-" evidence="8"/>
<dbReference type="Pfam" id="PF00732">
    <property type="entry name" value="GMC_oxred_N"/>
    <property type="match status" value="1"/>
</dbReference>
<dbReference type="Pfam" id="PF05199">
    <property type="entry name" value="GMC_oxred_C"/>
    <property type="match status" value="1"/>
</dbReference>